<name>A0A9N9APX5_9GLOM</name>
<sequence length="64" mass="7410">MYKFQNKALAKLFTKMNPKQQEQNNTKNDVYMVLEETDPSHQQNLQLPVLAELATTNNSSNKQI</sequence>
<reference evidence="1" key="1">
    <citation type="submission" date="2021-06" db="EMBL/GenBank/DDBJ databases">
        <authorList>
            <person name="Kallberg Y."/>
            <person name="Tangrot J."/>
            <person name="Rosling A."/>
        </authorList>
    </citation>
    <scope>NUCLEOTIDE SEQUENCE</scope>
    <source>
        <strain evidence="1">FL966</strain>
    </source>
</reference>
<comment type="caution">
    <text evidence="1">The sequence shown here is derived from an EMBL/GenBank/DDBJ whole genome shotgun (WGS) entry which is preliminary data.</text>
</comment>
<organism evidence="1 2">
    <name type="scientific">Cetraspora pellucida</name>
    <dbReference type="NCBI Taxonomy" id="1433469"/>
    <lineage>
        <taxon>Eukaryota</taxon>
        <taxon>Fungi</taxon>
        <taxon>Fungi incertae sedis</taxon>
        <taxon>Mucoromycota</taxon>
        <taxon>Glomeromycotina</taxon>
        <taxon>Glomeromycetes</taxon>
        <taxon>Diversisporales</taxon>
        <taxon>Gigasporaceae</taxon>
        <taxon>Cetraspora</taxon>
    </lineage>
</organism>
<dbReference type="EMBL" id="CAJVQA010002080">
    <property type="protein sequence ID" value="CAG8535961.1"/>
    <property type="molecule type" value="Genomic_DNA"/>
</dbReference>
<accession>A0A9N9APX5</accession>
<evidence type="ECO:0000313" key="1">
    <source>
        <dbReference type="EMBL" id="CAG8535961.1"/>
    </source>
</evidence>
<dbReference type="AlphaFoldDB" id="A0A9N9APX5"/>
<evidence type="ECO:0000313" key="2">
    <source>
        <dbReference type="Proteomes" id="UP000789759"/>
    </source>
</evidence>
<proteinExistence type="predicted"/>
<keyword evidence="2" id="KW-1185">Reference proteome</keyword>
<gene>
    <name evidence="1" type="ORF">CPELLU_LOCUS4069</name>
</gene>
<protein>
    <submittedName>
        <fullName evidence="1">4382_t:CDS:1</fullName>
    </submittedName>
</protein>
<dbReference type="Proteomes" id="UP000789759">
    <property type="component" value="Unassembled WGS sequence"/>
</dbReference>